<comment type="similarity">
    <text evidence="2">Belongs to the peptidase S54 family.</text>
</comment>
<evidence type="ECO:0000313" key="10">
    <source>
        <dbReference type="Proteomes" id="UP000295493"/>
    </source>
</evidence>
<keyword evidence="10" id="KW-1185">Reference proteome</keyword>
<dbReference type="Proteomes" id="UP000295493">
    <property type="component" value="Unassembled WGS sequence"/>
</dbReference>
<keyword evidence="9" id="KW-0645">Protease</keyword>
<organism evidence="9 10">
    <name type="scientific">Stakelama pacifica</name>
    <dbReference type="NCBI Taxonomy" id="517720"/>
    <lineage>
        <taxon>Bacteria</taxon>
        <taxon>Pseudomonadati</taxon>
        <taxon>Pseudomonadota</taxon>
        <taxon>Alphaproteobacteria</taxon>
        <taxon>Sphingomonadales</taxon>
        <taxon>Sphingomonadaceae</taxon>
        <taxon>Stakelama</taxon>
    </lineage>
</organism>
<evidence type="ECO:0000256" key="5">
    <source>
        <dbReference type="ARBA" id="ARBA00022989"/>
    </source>
</evidence>
<dbReference type="Pfam" id="PF01694">
    <property type="entry name" value="Rhomboid"/>
    <property type="match status" value="1"/>
</dbReference>
<dbReference type="GO" id="GO:0016020">
    <property type="term" value="C:membrane"/>
    <property type="evidence" value="ECO:0007669"/>
    <property type="project" value="UniProtKB-SubCell"/>
</dbReference>
<feature type="transmembrane region" description="Helical" evidence="7">
    <location>
        <begin position="195"/>
        <end position="215"/>
    </location>
</feature>
<feature type="transmembrane region" description="Helical" evidence="7">
    <location>
        <begin position="132"/>
        <end position="151"/>
    </location>
</feature>
<evidence type="ECO:0000256" key="4">
    <source>
        <dbReference type="ARBA" id="ARBA00022801"/>
    </source>
</evidence>
<feature type="transmembrane region" description="Helical" evidence="7">
    <location>
        <begin position="68"/>
        <end position="95"/>
    </location>
</feature>
<dbReference type="OrthoDB" id="9813074at2"/>
<dbReference type="EMBL" id="SNWD01000001">
    <property type="protein sequence ID" value="TDN86645.1"/>
    <property type="molecule type" value="Genomic_DNA"/>
</dbReference>
<dbReference type="GO" id="GO:0006508">
    <property type="term" value="P:proteolysis"/>
    <property type="evidence" value="ECO:0007669"/>
    <property type="project" value="UniProtKB-KW"/>
</dbReference>
<dbReference type="Gene3D" id="1.20.1540.10">
    <property type="entry name" value="Rhomboid-like"/>
    <property type="match status" value="1"/>
</dbReference>
<evidence type="ECO:0000256" key="1">
    <source>
        <dbReference type="ARBA" id="ARBA00004141"/>
    </source>
</evidence>
<comment type="subcellular location">
    <subcellularLocation>
        <location evidence="1">Membrane</location>
        <topology evidence="1">Multi-pass membrane protein</topology>
    </subcellularLocation>
</comment>
<proteinExistence type="inferred from homology"/>
<dbReference type="SUPFAM" id="SSF144091">
    <property type="entry name" value="Rhomboid-like"/>
    <property type="match status" value="1"/>
</dbReference>
<feature type="domain" description="Peptidase S54 rhomboid" evidence="8">
    <location>
        <begin position="71"/>
        <end position="214"/>
    </location>
</feature>
<dbReference type="InterPro" id="IPR022764">
    <property type="entry name" value="Peptidase_S54_rhomboid_dom"/>
</dbReference>
<comment type="caution">
    <text evidence="9">The sequence shown here is derived from an EMBL/GenBank/DDBJ whole genome shotgun (WGS) entry which is preliminary data.</text>
</comment>
<dbReference type="AlphaFoldDB" id="A0A4R6FZP9"/>
<keyword evidence="6 7" id="KW-0472">Membrane</keyword>
<evidence type="ECO:0000256" key="6">
    <source>
        <dbReference type="ARBA" id="ARBA00023136"/>
    </source>
</evidence>
<gene>
    <name evidence="9" type="ORF">EV664_101219</name>
</gene>
<dbReference type="InterPro" id="IPR050925">
    <property type="entry name" value="Rhomboid_protease_S54"/>
</dbReference>
<evidence type="ECO:0000256" key="7">
    <source>
        <dbReference type="SAM" id="Phobius"/>
    </source>
</evidence>
<dbReference type="PANTHER" id="PTHR43731">
    <property type="entry name" value="RHOMBOID PROTEASE"/>
    <property type="match status" value="1"/>
</dbReference>
<accession>A0A4R6FZP9</accession>
<keyword evidence="5 7" id="KW-1133">Transmembrane helix</keyword>
<evidence type="ECO:0000256" key="2">
    <source>
        <dbReference type="ARBA" id="ARBA00009045"/>
    </source>
</evidence>
<dbReference type="RefSeq" id="WP_133493845.1">
    <property type="nucleotide sequence ID" value="NZ_BMLU01000001.1"/>
</dbReference>
<name>A0A4R6FZP9_9SPHN</name>
<sequence>MHRGGGSGGIVARFDAPATAVIGGLTILVSLILIGLGMIDPAALWAGFIPSRIGGMSQAADYYSLAPLWLTPLTATLVHAGFLHLGFNMIMLFYTGRETEQGLGARGIVVLYLAGAYASAFAQWIAGPASQMPMIGASGALSAIVGAYSLLYGRSRAKAVGPIPARVVHVVWLALAWTGINLLLGVLSARSGSPIAAAAHVGGFVAGLALARPLLMWRWKGA</sequence>
<keyword evidence="4" id="KW-0378">Hydrolase</keyword>
<dbReference type="GO" id="GO:0004252">
    <property type="term" value="F:serine-type endopeptidase activity"/>
    <property type="evidence" value="ECO:0007669"/>
    <property type="project" value="InterPro"/>
</dbReference>
<evidence type="ECO:0000259" key="8">
    <source>
        <dbReference type="Pfam" id="PF01694"/>
    </source>
</evidence>
<feature type="transmembrane region" description="Helical" evidence="7">
    <location>
        <begin position="107"/>
        <end position="126"/>
    </location>
</feature>
<dbReference type="InterPro" id="IPR035952">
    <property type="entry name" value="Rhomboid-like_sf"/>
</dbReference>
<protein>
    <submittedName>
        <fullName evidence="9">Membrane associated rhomboid family serine protease</fullName>
    </submittedName>
</protein>
<feature type="transmembrane region" description="Helical" evidence="7">
    <location>
        <begin position="163"/>
        <end position="189"/>
    </location>
</feature>
<feature type="transmembrane region" description="Helical" evidence="7">
    <location>
        <begin position="21"/>
        <end position="48"/>
    </location>
</feature>
<evidence type="ECO:0000256" key="3">
    <source>
        <dbReference type="ARBA" id="ARBA00022692"/>
    </source>
</evidence>
<evidence type="ECO:0000313" key="9">
    <source>
        <dbReference type="EMBL" id="TDN86645.1"/>
    </source>
</evidence>
<reference evidence="9 10" key="1">
    <citation type="submission" date="2019-03" db="EMBL/GenBank/DDBJ databases">
        <title>Genomic Encyclopedia of Type Strains, Phase IV (KMG-IV): sequencing the most valuable type-strain genomes for metagenomic binning, comparative biology and taxonomic classification.</title>
        <authorList>
            <person name="Goeker M."/>
        </authorList>
    </citation>
    <scope>NUCLEOTIDE SEQUENCE [LARGE SCALE GENOMIC DNA]</scope>
    <source>
        <strain evidence="9 10">DSM 25059</strain>
    </source>
</reference>
<keyword evidence="3 7" id="KW-0812">Transmembrane</keyword>
<dbReference type="PANTHER" id="PTHR43731:SF14">
    <property type="entry name" value="PRESENILIN-ASSOCIATED RHOMBOID-LIKE PROTEIN, MITOCHONDRIAL"/>
    <property type="match status" value="1"/>
</dbReference>